<feature type="compositionally biased region" description="Basic and acidic residues" evidence="1">
    <location>
        <begin position="1"/>
        <end position="10"/>
    </location>
</feature>
<comment type="caution">
    <text evidence="2">The sequence shown here is derived from an EMBL/GenBank/DDBJ whole genome shotgun (WGS) entry which is preliminary data.</text>
</comment>
<proteinExistence type="predicted"/>
<keyword evidence="3" id="KW-1185">Reference proteome</keyword>
<reference evidence="2 3" key="1">
    <citation type="submission" date="2024-05" db="EMBL/GenBank/DDBJ databases">
        <title>Sphingomonas sp. HF-S3 16S ribosomal RNA gene Genome sequencing and assembly.</title>
        <authorList>
            <person name="Lee H."/>
        </authorList>
    </citation>
    <scope>NUCLEOTIDE SEQUENCE [LARGE SCALE GENOMIC DNA]</scope>
    <source>
        <strain evidence="2 3">HF-S3</strain>
    </source>
</reference>
<feature type="region of interest" description="Disordered" evidence="1">
    <location>
        <begin position="1"/>
        <end position="20"/>
    </location>
</feature>
<name>A0ABV0B3X1_9SPHN</name>
<sequence>MTDTTKMRRDARGKRPGFYDTPGMDQMMSMIMVLASEVSVLADDVDSMQRVAAASGLDLKSGIATLELDQQALEEREARRQALLDRLFYLMRKEAGELAARETSDSYIRTIDEIAVG</sequence>
<dbReference type="RefSeq" id="WP_346244820.1">
    <property type="nucleotide sequence ID" value="NZ_JBDIZK010000001.1"/>
</dbReference>
<dbReference type="EMBL" id="JBDIZK010000001">
    <property type="protein sequence ID" value="MEN3745815.1"/>
    <property type="molecule type" value="Genomic_DNA"/>
</dbReference>
<evidence type="ECO:0000313" key="2">
    <source>
        <dbReference type="EMBL" id="MEN3745815.1"/>
    </source>
</evidence>
<evidence type="ECO:0000256" key="1">
    <source>
        <dbReference type="SAM" id="MobiDB-lite"/>
    </source>
</evidence>
<accession>A0ABV0B3X1</accession>
<gene>
    <name evidence="2" type="ORF">TPR58_01450</name>
</gene>
<dbReference type="Proteomes" id="UP001427805">
    <property type="component" value="Unassembled WGS sequence"/>
</dbReference>
<organism evidence="2 3">
    <name type="scientific">Sphingomonas rustica</name>
    <dbReference type="NCBI Taxonomy" id="3103142"/>
    <lineage>
        <taxon>Bacteria</taxon>
        <taxon>Pseudomonadati</taxon>
        <taxon>Pseudomonadota</taxon>
        <taxon>Alphaproteobacteria</taxon>
        <taxon>Sphingomonadales</taxon>
        <taxon>Sphingomonadaceae</taxon>
        <taxon>Sphingomonas</taxon>
    </lineage>
</organism>
<evidence type="ECO:0000313" key="3">
    <source>
        <dbReference type="Proteomes" id="UP001427805"/>
    </source>
</evidence>
<protein>
    <submittedName>
        <fullName evidence="2">Uncharacterized protein</fullName>
    </submittedName>
</protein>